<evidence type="ECO:0000256" key="1">
    <source>
        <dbReference type="ARBA" id="ARBA00004196"/>
    </source>
</evidence>
<dbReference type="SUPFAM" id="SSF53850">
    <property type="entry name" value="Periplasmic binding protein-like II"/>
    <property type="match status" value="1"/>
</dbReference>
<comment type="similarity">
    <text evidence="2 4">Belongs to the bacterial solute-binding protein 3 family.</text>
</comment>
<dbReference type="Proteomes" id="UP000321892">
    <property type="component" value="Chromosome"/>
</dbReference>
<dbReference type="PANTHER" id="PTHR35936">
    <property type="entry name" value="MEMBRANE-BOUND LYTIC MUREIN TRANSGLYCOSYLASE F"/>
    <property type="match status" value="1"/>
</dbReference>
<dbReference type="OrthoDB" id="81666at2"/>
<protein>
    <submittedName>
        <fullName evidence="6">Family 3 extracellular solute-binding protein</fullName>
    </submittedName>
</protein>
<evidence type="ECO:0000256" key="4">
    <source>
        <dbReference type="RuleBase" id="RU003744"/>
    </source>
</evidence>
<dbReference type="SMART" id="SM00062">
    <property type="entry name" value="PBPb"/>
    <property type="match status" value="1"/>
</dbReference>
<name>A0A510JHW3_9FUSO</name>
<dbReference type="GO" id="GO:0030313">
    <property type="term" value="C:cell envelope"/>
    <property type="evidence" value="ECO:0007669"/>
    <property type="project" value="UniProtKB-SubCell"/>
</dbReference>
<dbReference type="PROSITE" id="PS01039">
    <property type="entry name" value="SBP_BACTERIAL_3"/>
    <property type="match status" value="1"/>
</dbReference>
<dbReference type="InterPro" id="IPR001638">
    <property type="entry name" value="Solute-binding_3/MltF_N"/>
</dbReference>
<dbReference type="InterPro" id="IPR018313">
    <property type="entry name" value="SBP_3_CS"/>
</dbReference>
<evidence type="ECO:0000313" key="7">
    <source>
        <dbReference type="Proteomes" id="UP000321892"/>
    </source>
</evidence>
<sequence>MKKVFLVLTLVIFGLVSCGKKDSGQKKLRVGLNAVFAPFEYVENGQVTGFDVDMINEIGKNLGYEVEIIDQSFDGLIPALKAGKIDIIVSGMSSTEERKKSVDFTDDYFVSKETYLRKKGNTAVTPATLSGKKIGVQLGTIQEMEAKTINGATVVPNESTVNTILDLKAGKIDAIILEKAVAEEYMKKNPEMEIFDEKPAKIGMAMAVNKGKNPELIKQINAELKKMRENGKYDELIKKYDLEKSQK</sequence>
<dbReference type="KEGG" id="lhf:JCM16775_1567"/>
<dbReference type="Gene3D" id="3.40.190.10">
    <property type="entry name" value="Periplasmic binding protein-like II"/>
    <property type="match status" value="2"/>
</dbReference>
<dbReference type="EMBL" id="AP019823">
    <property type="protein sequence ID" value="BBM38857.1"/>
    <property type="molecule type" value="Genomic_DNA"/>
</dbReference>
<organism evidence="6 7">
    <name type="scientific">Leptotrichia hofstadii</name>
    <dbReference type="NCBI Taxonomy" id="157688"/>
    <lineage>
        <taxon>Bacteria</taxon>
        <taxon>Fusobacteriati</taxon>
        <taxon>Fusobacteriota</taxon>
        <taxon>Fusobacteriia</taxon>
        <taxon>Fusobacteriales</taxon>
        <taxon>Leptotrichiaceae</taxon>
        <taxon>Leptotrichia</taxon>
    </lineage>
</organism>
<reference evidence="6 7" key="1">
    <citation type="submission" date="2019-07" db="EMBL/GenBank/DDBJ databases">
        <title>Complete Genome Sequence of Leptotrichia hofstadii Strain JCM16775.</title>
        <authorList>
            <person name="Watanabe S."/>
            <person name="Cui L."/>
        </authorList>
    </citation>
    <scope>NUCLEOTIDE SEQUENCE [LARGE SCALE GENOMIC DNA]</scope>
    <source>
        <strain evidence="6 7">JCM16775</strain>
    </source>
</reference>
<evidence type="ECO:0000256" key="2">
    <source>
        <dbReference type="ARBA" id="ARBA00010333"/>
    </source>
</evidence>
<dbReference type="PROSITE" id="PS51257">
    <property type="entry name" value="PROKAR_LIPOPROTEIN"/>
    <property type="match status" value="1"/>
</dbReference>
<gene>
    <name evidence="6" type="ORF">JCM16775_1567</name>
</gene>
<dbReference type="CDD" id="cd13624">
    <property type="entry name" value="PBP2_Arg_Lys_His"/>
    <property type="match status" value="1"/>
</dbReference>
<keyword evidence="7" id="KW-1185">Reference proteome</keyword>
<dbReference type="Pfam" id="PF00497">
    <property type="entry name" value="SBP_bac_3"/>
    <property type="match status" value="1"/>
</dbReference>
<accession>A0A510JHW3</accession>
<feature type="domain" description="Solute-binding protein family 3/N-terminal" evidence="5">
    <location>
        <begin position="27"/>
        <end position="244"/>
    </location>
</feature>
<proteinExistence type="inferred from homology"/>
<evidence type="ECO:0000256" key="3">
    <source>
        <dbReference type="ARBA" id="ARBA00022729"/>
    </source>
</evidence>
<dbReference type="AlphaFoldDB" id="A0A510JHW3"/>
<dbReference type="RefSeq" id="WP_006803788.1">
    <property type="nucleotide sequence ID" value="NZ_AP019823.1"/>
</dbReference>
<evidence type="ECO:0000259" key="5">
    <source>
        <dbReference type="SMART" id="SM00062"/>
    </source>
</evidence>
<comment type="subcellular location">
    <subcellularLocation>
        <location evidence="1">Cell envelope</location>
    </subcellularLocation>
</comment>
<keyword evidence="3" id="KW-0732">Signal</keyword>
<dbReference type="PANTHER" id="PTHR35936:SF17">
    <property type="entry name" value="ARGININE-BINDING EXTRACELLULAR PROTEIN ARTP"/>
    <property type="match status" value="1"/>
</dbReference>
<evidence type="ECO:0000313" key="6">
    <source>
        <dbReference type="EMBL" id="BBM38857.1"/>
    </source>
</evidence>